<evidence type="ECO:0000256" key="1">
    <source>
        <dbReference type="SAM" id="MobiDB-lite"/>
    </source>
</evidence>
<name>A0A6A6WQY2_9PLEO</name>
<evidence type="ECO:0000313" key="4">
    <source>
        <dbReference type="Proteomes" id="UP000799757"/>
    </source>
</evidence>
<keyword evidence="4" id="KW-1185">Reference proteome</keyword>
<feature type="compositionally biased region" description="Basic residues" evidence="1">
    <location>
        <begin position="1"/>
        <end position="13"/>
    </location>
</feature>
<evidence type="ECO:0000313" key="3">
    <source>
        <dbReference type="EMBL" id="KAF2786338.1"/>
    </source>
</evidence>
<evidence type="ECO:0000259" key="2">
    <source>
        <dbReference type="PROSITE" id="PS50181"/>
    </source>
</evidence>
<dbReference type="PROSITE" id="PS50181">
    <property type="entry name" value="FBOX"/>
    <property type="match status" value="1"/>
</dbReference>
<organism evidence="3 4">
    <name type="scientific">Melanomma pulvis-pyrius CBS 109.77</name>
    <dbReference type="NCBI Taxonomy" id="1314802"/>
    <lineage>
        <taxon>Eukaryota</taxon>
        <taxon>Fungi</taxon>
        <taxon>Dikarya</taxon>
        <taxon>Ascomycota</taxon>
        <taxon>Pezizomycotina</taxon>
        <taxon>Dothideomycetes</taxon>
        <taxon>Pleosporomycetidae</taxon>
        <taxon>Pleosporales</taxon>
        <taxon>Melanommataceae</taxon>
        <taxon>Melanomma</taxon>
    </lineage>
</organism>
<feature type="domain" description="F-box" evidence="2">
    <location>
        <begin position="68"/>
        <end position="113"/>
    </location>
</feature>
<feature type="region of interest" description="Disordered" evidence="1">
    <location>
        <begin position="1"/>
        <end position="43"/>
    </location>
</feature>
<dbReference type="EMBL" id="MU002487">
    <property type="protein sequence ID" value="KAF2786338.1"/>
    <property type="molecule type" value="Genomic_DNA"/>
</dbReference>
<proteinExistence type="predicted"/>
<dbReference type="Proteomes" id="UP000799757">
    <property type="component" value="Unassembled WGS sequence"/>
</dbReference>
<sequence length="417" mass="46210">MPKVIRKPARNASRRVEQSESNIRTRTRQKPAPGINVKPSNNRKVQKKSAFSFLARTQNEVETDPNRKTPLLSLPKELVQQIATNLSLASAICLTLTCKEAAEAVGTQSWADYKREPRWAAGPSGPYGPSQREALSKLLVRDWGAELDFCAQCNTLHPPLQPPSRHRKTKLTTLCFGQDAMIDYLPQDASHGYSPVFQHIAAAMQASEAFASKTQTSPAIDALAGAFTISKPNLSWTLVSSGRRTAGNLVLKHVHTFQARSPNNTLCAADLLSLPLRLCPHLSTTTELPEPSRYIKGPALNSTLLTSALNAAFPAAQRSTTRTPFKKPTPSEQAQLDAARAGAPISWRCRACPTQFRAVYAPAGLEVTSWHCFGRDLYHASKYWRWFVRREGKLLGPDKRNDEWWSPSRTVPDFVCE</sequence>
<gene>
    <name evidence="3" type="ORF">K505DRAFT_260108</name>
</gene>
<protein>
    <recommendedName>
        <fullName evidence="2">F-box domain-containing protein</fullName>
    </recommendedName>
</protein>
<reference evidence="3" key="1">
    <citation type="journal article" date="2020" name="Stud. Mycol.">
        <title>101 Dothideomycetes genomes: a test case for predicting lifestyles and emergence of pathogens.</title>
        <authorList>
            <person name="Haridas S."/>
            <person name="Albert R."/>
            <person name="Binder M."/>
            <person name="Bloem J."/>
            <person name="Labutti K."/>
            <person name="Salamov A."/>
            <person name="Andreopoulos B."/>
            <person name="Baker S."/>
            <person name="Barry K."/>
            <person name="Bills G."/>
            <person name="Bluhm B."/>
            <person name="Cannon C."/>
            <person name="Castanera R."/>
            <person name="Culley D."/>
            <person name="Daum C."/>
            <person name="Ezra D."/>
            <person name="Gonzalez J."/>
            <person name="Henrissat B."/>
            <person name="Kuo A."/>
            <person name="Liang C."/>
            <person name="Lipzen A."/>
            <person name="Lutzoni F."/>
            <person name="Magnuson J."/>
            <person name="Mondo S."/>
            <person name="Nolan M."/>
            <person name="Ohm R."/>
            <person name="Pangilinan J."/>
            <person name="Park H.-J."/>
            <person name="Ramirez L."/>
            <person name="Alfaro M."/>
            <person name="Sun H."/>
            <person name="Tritt A."/>
            <person name="Yoshinaga Y."/>
            <person name="Zwiers L.-H."/>
            <person name="Turgeon B."/>
            <person name="Goodwin S."/>
            <person name="Spatafora J."/>
            <person name="Crous P."/>
            <person name="Grigoriev I."/>
        </authorList>
    </citation>
    <scope>NUCLEOTIDE SEQUENCE</scope>
    <source>
        <strain evidence="3">CBS 109.77</strain>
    </source>
</reference>
<dbReference type="AlphaFoldDB" id="A0A6A6WQY2"/>
<dbReference type="OrthoDB" id="3766406at2759"/>
<dbReference type="InterPro" id="IPR001810">
    <property type="entry name" value="F-box_dom"/>
</dbReference>
<accession>A0A6A6WQY2</accession>